<evidence type="ECO:0008006" key="3">
    <source>
        <dbReference type="Google" id="ProtNLM"/>
    </source>
</evidence>
<accession>A0AAV4C4Y9</accession>
<protein>
    <recommendedName>
        <fullName evidence="3">Pectate lyase superfamily protein domain-containing protein</fullName>
    </recommendedName>
</protein>
<name>A0AAV4C4Y9_9GAST</name>
<keyword evidence="2" id="KW-1185">Reference proteome</keyword>
<reference evidence="1 2" key="1">
    <citation type="journal article" date="2021" name="Elife">
        <title>Chloroplast acquisition without the gene transfer in kleptoplastic sea slugs, Plakobranchus ocellatus.</title>
        <authorList>
            <person name="Maeda T."/>
            <person name="Takahashi S."/>
            <person name="Yoshida T."/>
            <person name="Shimamura S."/>
            <person name="Takaki Y."/>
            <person name="Nagai Y."/>
            <person name="Toyoda A."/>
            <person name="Suzuki Y."/>
            <person name="Arimoto A."/>
            <person name="Ishii H."/>
            <person name="Satoh N."/>
            <person name="Nishiyama T."/>
            <person name="Hasebe M."/>
            <person name="Maruyama T."/>
            <person name="Minagawa J."/>
            <person name="Obokata J."/>
            <person name="Shigenobu S."/>
        </authorList>
    </citation>
    <scope>NUCLEOTIDE SEQUENCE [LARGE SCALE GENOMIC DNA]</scope>
</reference>
<organism evidence="1 2">
    <name type="scientific">Plakobranchus ocellatus</name>
    <dbReference type="NCBI Taxonomy" id="259542"/>
    <lineage>
        <taxon>Eukaryota</taxon>
        <taxon>Metazoa</taxon>
        <taxon>Spiralia</taxon>
        <taxon>Lophotrochozoa</taxon>
        <taxon>Mollusca</taxon>
        <taxon>Gastropoda</taxon>
        <taxon>Heterobranchia</taxon>
        <taxon>Euthyneura</taxon>
        <taxon>Panpulmonata</taxon>
        <taxon>Sacoglossa</taxon>
        <taxon>Placobranchoidea</taxon>
        <taxon>Plakobranchidae</taxon>
        <taxon>Plakobranchus</taxon>
    </lineage>
</organism>
<sequence length="112" mass="12300">MKPRGSHRKQFVSRQQAKHLVGTKELTRGLISSPQVRNEDADVAIKNAAVDAVHADVDNGSICVWKAGVYHFKGHGVMLRDALGCTRPRICLSLMLMVILTFSGVESQGKKM</sequence>
<comment type="caution">
    <text evidence="1">The sequence shown here is derived from an EMBL/GenBank/DDBJ whole genome shotgun (WGS) entry which is preliminary data.</text>
</comment>
<gene>
    <name evidence="1" type="ORF">PoB_005412400</name>
</gene>
<evidence type="ECO:0000313" key="2">
    <source>
        <dbReference type="Proteomes" id="UP000735302"/>
    </source>
</evidence>
<evidence type="ECO:0000313" key="1">
    <source>
        <dbReference type="EMBL" id="GFO27619.1"/>
    </source>
</evidence>
<dbReference type="AlphaFoldDB" id="A0AAV4C4Y9"/>
<dbReference type="Proteomes" id="UP000735302">
    <property type="component" value="Unassembled WGS sequence"/>
</dbReference>
<proteinExistence type="predicted"/>
<dbReference type="EMBL" id="BLXT01005934">
    <property type="protein sequence ID" value="GFO27619.1"/>
    <property type="molecule type" value="Genomic_DNA"/>
</dbReference>